<accession>X1TY18</accession>
<dbReference type="AlphaFoldDB" id="X1TY18"/>
<sequence>DILSNKPRRSARQLEMKLDKKAGGNFYFTAPAMHPGTFKVMHIGPDKRKGTKDDIGIADYTKPNRKVKTRTIDGIRYVKLSEVIKDKRKSLKDKEFAFRHKKDLEDINRIKMSRSMSRVGR</sequence>
<feature type="non-terminal residue" evidence="1">
    <location>
        <position position="1"/>
    </location>
</feature>
<organism evidence="1">
    <name type="scientific">marine sediment metagenome</name>
    <dbReference type="NCBI Taxonomy" id="412755"/>
    <lineage>
        <taxon>unclassified sequences</taxon>
        <taxon>metagenomes</taxon>
        <taxon>ecological metagenomes</taxon>
    </lineage>
</organism>
<gene>
    <name evidence="1" type="ORF">S12H4_45562</name>
</gene>
<protein>
    <submittedName>
        <fullName evidence="1">Uncharacterized protein</fullName>
    </submittedName>
</protein>
<evidence type="ECO:0000313" key="1">
    <source>
        <dbReference type="EMBL" id="GAJ10149.1"/>
    </source>
</evidence>
<name>X1TY18_9ZZZZ</name>
<reference evidence="1" key="1">
    <citation type="journal article" date="2014" name="Front. Microbiol.">
        <title>High frequency of phylogenetically diverse reductive dehalogenase-homologous genes in deep subseafloor sedimentary metagenomes.</title>
        <authorList>
            <person name="Kawai M."/>
            <person name="Futagami T."/>
            <person name="Toyoda A."/>
            <person name="Takaki Y."/>
            <person name="Nishi S."/>
            <person name="Hori S."/>
            <person name="Arai W."/>
            <person name="Tsubouchi T."/>
            <person name="Morono Y."/>
            <person name="Uchiyama I."/>
            <person name="Ito T."/>
            <person name="Fujiyama A."/>
            <person name="Inagaki F."/>
            <person name="Takami H."/>
        </authorList>
    </citation>
    <scope>NUCLEOTIDE SEQUENCE</scope>
    <source>
        <strain evidence="1">Expedition CK06-06</strain>
    </source>
</reference>
<proteinExistence type="predicted"/>
<dbReference type="EMBL" id="BARW01028183">
    <property type="protein sequence ID" value="GAJ10149.1"/>
    <property type="molecule type" value="Genomic_DNA"/>
</dbReference>
<comment type="caution">
    <text evidence="1">The sequence shown here is derived from an EMBL/GenBank/DDBJ whole genome shotgun (WGS) entry which is preliminary data.</text>
</comment>